<accession>A0ABX7BPV4</accession>
<organism evidence="2 3">
    <name type="scientific">Brevundimonas vitisensis</name>
    <dbReference type="NCBI Taxonomy" id="2800818"/>
    <lineage>
        <taxon>Bacteria</taxon>
        <taxon>Pseudomonadati</taxon>
        <taxon>Pseudomonadota</taxon>
        <taxon>Alphaproteobacteria</taxon>
        <taxon>Caulobacterales</taxon>
        <taxon>Caulobacteraceae</taxon>
        <taxon>Brevundimonas</taxon>
    </lineage>
</organism>
<feature type="chain" id="PRO_5046916575" evidence="1">
    <location>
        <begin position="23"/>
        <end position="175"/>
    </location>
</feature>
<sequence length="175" mass="18573">MRCSIIAFAGLMLAVIAGPALAQSTGSIPARTGTAPIQRSINVGEVERLLRAQGYAAVDKVSETEFIVLTENELKFSVALTACDVQGQPPGCLGLSILASWSMEPGDRAKLVPVVETINSQYRIAKVMMIDEAVLLERYVITDGGVTLDHIAEELGQFEISAGLLIDAMVKALGL</sequence>
<proteinExistence type="predicted"/>
<feature type="signal peptide" evidence="1">
    <location>
        <begin position="1"/>
        <end position="22"/>
    </location>
</feature>
<gene>
    <name evidence="2" type="ORF">JIP62_05885</name>
</gene>
<dbReference type="EMBL" id="CP067977">
    <property type="protein sequence ID" value="QQQ19617.1"/>
    <property type="molecule type" value="Genomic_DNA"/>
</dbReference>
<keyword evidence="1" id="KW-0732">Signal</keyword>
<dbReference type="RefSeq" id="WP_201103968.1">
    <property type="nucleotide sequence ID" value="NZ_CP067977.1"/>
</dbReference>
<dbReference type="InterPro" id="IPR019660">
    <property type="entry name" value="Put_sensory_transdc_reg_YbjN"/>
</dbReference>
<dbReference type="Proteomes" id="UP000595448">
    <property type="component" value="Chromosome"/>
</dbReference>
<evidence type="ECO:0000313" key="3">
    <source>
        <dbReference type="Proteomes" id="UP000595448"/>
    </source>
</evidence>
<reference evidence="2 3" key="1">
    <citation type="submission" date="2021-01" db="EMBL/GenBank/DDBJ databases">
        <title>Brevundimonas vitis sp. nov., an bacterium isolated from grape (Vitis vinifera).</title>
        <authorList>
            <person name="Jiang L."/>
            <person name="Lee J."/>
        </authorList>
    </citation>
    <scope>NUCLEOTIDE SEQUENCE [LARGE SCALE GENOMIC DNA]</scope>
    <source>
        <strain evidence="2 3">GRTSA-9</strain>
    </source>
</reference>
<evidence type="ECO:0000313" key="2">
    <source>
        <dbReference type="EMBL" id="QQQ19617.1"/>
    </source>
</evidence>
<dbReference type="Pfam" id="PF10722">
    <property type="entry name" value="YbjN"/>
    <property type="match status" value="1"/>
</dbReference>
<name>A0ABX7BPV4_9CAUL</name>
<keyword evidence="3" id="KW-1185">Reference proteome</keyword>
<protein>
    <submittedName>
        <fullName evidence="2">YbjN domain-containing protein</fullName>
    </submittedName>
</protein>
<evidence type="ECO:0000256" key="1">
    <source>
        <dbReference type="SAM" id="SignalP"/>
    </source>
</evidence>